<dbReference type="SUPFAM" id="SSF49899">
    <property type="entry name" value="Concanavalin A-like lectins/glucanases"/>
    <property type="match status" value="1"/>
</dbReference>
<evidence type="ECO:0000313" key="3">
    <source>
        <dbReference type="Proteomes" id="UP000034883"/>
    </source>
</evidence>
<evidence type="ECO:0000313" key="2">
    <source>
        <dbReference type="EMBL" id="AKF04702.1"/>
    </source>
</evidence>
<protein>
    <submittedName>
        <fullName evidence="2">Uncharacterized protein</fullName>
    </submittedName>
</protein>
<keyword evidence="3" id="KW-1185">Reference proteome</keyword>
<dbReference type="AlphaFoldDB" id="A0A0F6W185"/>
<dbReference type="EMBL" id="CP011125">
    <property type="protein sequence ID" value="AKF04702.1"/>
    <property type="molecule type" value="Genomic_DNA"/>
</dbReference>
<feature type="region of interest" description="Disordered" evidence="1">
    <location>
        <begin position="15"/>
        <end position="101"/>
    </location>
</feature>
<reference evidence="2 3" key="1">
    <citation type="submission" date="2015-03" db="EMBL/GenBank/DDBJ databases">
        <title>Genome assembly of Sandaracinus amylolyticus DSM 53668.</title>
        <authorList>
            <person name="Sharma G."/>
            <person name="Subramanian S."/>
        </authorList>
    </citation>
    <scope>NUCLEOTIDE SEQUENCE [LARGE SCALE GENOMIC DNA]</scope>
    <source>
        <strain evidence="2 3">DSM 53668</strain>
    </source>
</reference>
<evidence type="ECO:0000256" key="1">
    <source>
        <dbReference type="SAM" id="MobiDB-lite"/>
    </source>
</evidence>
<gene>
    <name evidence="2" type="ORF">DB32_001851</name>
</gene>
<organism evidence="2 3">
    <name type="scientific">Sandaracinus amylolyticus</name>
    <dbReference type="NCBI Taxonomy" id="927083"/>
    <lineage>
        <taxon>Bacteria</taxon>
        <taxon>Pseudomonadati</taxon>
        <taxon>Myxococcota</taxon>
        <taxon>Polyangia</taxon>
        <taxon>Polyangiales</taxon>
        <taxon>Sandaracinaceae</taxon>
        <taxon>Sandaracinus</taxon>
    </lineage>
</organism>
<feature type="compositionally biased region" description="Low complexity" evidence="1">
    <location>
        <begin position="58"/>
        <end position="81"/>
    </location>
</feature>
<dbReference type="Gene3D" id="2.60.120.200">
    <property type="match status" value="1"/>
</dbReference>
<dbReference type="InterPro" id="IPR013320">
    <property type="entry name" value="ConA-like_dom_sf"/>
</dbReference>
<feature type="compositionally biased region" description="Pro residues" evidence="1">
    <location>
        <begin position="82"/>
        <end position="96"/>
    </location>
</feature>
<sequence length="359" mass="38364">MILTALAAALFVGCDGATTSSPAGLDPRDPSSDEPIAPGTDIGGDAGVPATSDDDDAGTATEPVEPTEPTTPAADAGTTTPPSTPTPPPATPPTTEPPSACVGEGCTCVRARELWADDFETGDNSAWTGQGYGDPWGDACQSTAVSTVHPHSGRYAQRSEIVCPSSSPDGVHRGYGGLQFSGEDVLPNHTNVGTGLDAPNGIVSTFHTWLEPGYQFGNGRWVSLFTINPTCGYTERVITLGLDNPDGILRPAHHWPEGTLTIEPDAQPMPLGRWVRITVYVNFHSGEMHVWQDGQSIEHVTGITRATKQMCQWHWGLYASGDNTDIVMFEDDMSIWKLDEAWSDWSREPWLGETQSVCD</sequence>
<name>A0A0F6W185_9BACT</name>
<dbReference type="KEGG" id="samy:DB32_001851"/>
<dbReference type="Proteomes" id="UP000034883">
    <property type="component" value="Chromosome"/>
</dbReference>
<accession>A0A0F6W185</accession>
<proteinExistence type="predicted"/>